<feature type="domain" description="Spore germination GerAC-like C-terminal" evidence="8">
    <location>
        <begin position="227"/>
        <end position="392"/>
    </location>
</feature>
<dbReference type="PANTHER" id="PTHR35789:SF1">
    <property type="entry name" value="SPORE GERMINATION PROTEIN B3"/>
    <property type="match status" value="1"/>
</dbReference>
<evidence type="ECO:0000256" key="5">
    <source>
        <dbReference type="ARBA" id="ARBA00023136"/>
    </source>
</evidence>
<evidence type="ECO:0000256" key="2">
    <source>
        <dbReference type="ARBA" id="ARBA00007886"/>
    </source>
</evidence>
<keyword evidence="7" id="KW-0449">Lipoprotein</keyword>
<keyword evidence="4" id="KW-0732">Signal</keyword>
<organism evidence="10 11">
    <name type="scientific">Paenibacillus vini</name>
    <dbReference type="NCBI Taxonomy" id="1476024"/>
    <lineage>
        <taxon>Bacteria</taxon>
        <taxon>Bacillati</taxon>
        <taxon>Bacillota</taxon>
        <taxon>Bacilli</taxon>
        <taxon>Bacillales</taxon>
        <taxon>Paenibacillaceae</taxon>
        <taxon>Paenibacillus</taxon>
    </lineage>
</organism>
<name>A0ABQ4M935_9BACL</name>
<protein>
    <submittedName>
        <fullName evidence="10">Uncharacterized protein</fullName>
    </submittedName>
</protein>
<dbReference type="Proteomes" id="UP000679992">
    <property type="component" value="Unassembled WGS sequence"/>
</dbReference>
<dbReference type="EMBL" id="BOSL01000003">
    <property type="protein sequence ID" value="GIP52494.1"/>
    <property type="molecule type" value="Genomic_DNA"/>
</dbReference>
<reference evidence="10 11" key="1">
    <citation type="submission" date="2021-03" db="EMBL/GenBank/DDBJ databases">
        <title>Antimicrobial resistance genes in bacteria isolated from Japanese honey, and their potential for conferring macrolide and lincosamide resistance in the American foulbrood pathogen Paenibacillus larvae.</title>
        <authorList>
            <person name="Okamoto M."/>
            <person name="Kumagai M."/>
            <person name="Kanamori H."/>
            <person name="Takamatsu D."/>
        </authorList>
    </citation>
    <scope>NUCLEOTIDE SEQUENCE [LARGE SCALE GENOMIC DNA]</scope>
    <source>
        <strain evidence="10 11">J42TS3</strain>
    </source>
</reference>
<dbReference type="RefSeq" id="WP_213654267.1">
    <property type="nucleotide sequence ID" value="NZ_BOSL01000003.1"/>
</dbReference>
<keyword evidence="6" id="KW-0564">Palmitate</keyword>
<dbReference type="Pfam" id="PF05504">
    <property type="entry name" value="Spore_GerAC"/>
    <property type="match status" value="1"/>
</dbReference>
<evidence type="ECO:0000256" key="6">
    <source>
        <dbReference type="ARBA" id="ARBA00023139"/>
    </source>
</evidence>
<comment type="caution">
    <text evidence="10">The sequence shown here is derived from an EMBL/GenBank/DDBJ whole genome shotgun (WGS) entry which is preliminary data.</text>
</comment>
<comment type="similarity">
    <text evidence="2">Belongs to the GerABKC lipoprotein family.</text>
</comment>
<dbReference type="Gene3D" id="3.30.300.210">
    <property type="entry name" value="Nutrient germinant receptor protein C, domain 3"/>
    <property type="match status" value="1"/>
</dbReference>
<keyword evidence="11" id="KW-1185">Reference proteome</keyword>
<gene>
    <name evidence="10" type="ORF">J42TS3_15290</name>
</gene>
<evidence type="ECO:0000256" key="4">
    <source>
        <dbReference type="ARBA" id="ARBA00022729"/>
    </source>
</evidence>
<keyword evidence="3" id="KW-0309">Germination</keyword>
<dbReference type="PANTHER" id="PTHR35789">
    <property type="entry name" value="SPORE GERMINATION PROTEIN B3"/>
    <property type="match status" value="1"/>
</dbReference>
<dbReference type="InterPro" id="IPR038501">
    <property type="entry name" value="Spore_GerAC_C_sf"/>
</dbReference>
<dbReference type="InterPro" id="IPR057336">
    <property type="entry name" value="GerAC_N"/>
</dbReference>
<evidence type="ECO:0000259" key="8">
    <source>
        <dbReference type="Pfam" id="PF05504"/>
    </source>
</evidence>
<dbReference type="Pfam" id="PF25198">
    <property type="entry name" value="Spore_GerAC_N"/>
    <property type="match status" value="1"/>
</dbReference>
<proteinExistence type="inferred from homology"/>
<keyword evidence="5" id="KW-0472">Membrane</keyword>
<dbReference type="PROSITE" id="PS51257">
    <property type="entry name" value="PROKAR_LIPOPROTEIN"/>
    <property type="match status" value="1"/>
</dbReference>
<evidence type="ECO:0000256" key="3">
    <source>
        <dbReference type="ARBA" id="ARBA00022544"/>
    </source>
</evidence>
<evidence type="ECO:0000259" key="9">
    <source>
        <dbReference type="Pfam" id="PF25198"/>
    </source>
</evidence>
<accession>A0ABQ4M935</accession>
<evidence type="ECO:0000313" key="11">
    <source>
        <dbReference type="Proteomes" id="UP000679992"/>
    </source>
</evidence>
<evidence type="ECO:0000256" key="1">
    <source>
        <dbReference type="ARBA" id="ARBA00004635"/>
    </source>
</evidence>
<dbReference type="InterPro" id="IPR008844">
    <property type="entry name" value="Spore_GerAC-like"/>
</dbReference>
<dbReference type="InterPro" id="IPR046953">
    <property type="entry name" value="Spore_GerAC-like_C"/>
</dbReference>
<evidence type="ECO:0000313" key="10">
    <source>
        <dbReference type="EMBL" id="GIP52494.1"/>
    </source>
</evidence>
<feature type="domain" description="Spore germination protein N-terminal" evidence="9">
    <location>
        <begin position="23"/>
        <end position="197"/>
    </location>
</feature>
<evidence type="ECO:0000256" key="7">
    <source>
        <dbReference type="ARBA" id="ARBA00023288"/>
    </source>
</evidence>
<comment type="subcellular location">
    <subcellularLocation>
        <location evidence="1">Membrane</location>
        <topology evidence="1">Lipid-anchor</topology>
    </subcellularLocation>
</comment>
<dbReference type="NCBIfam" id="TIGR02887">
    <property type="entry name" value="spore_ger_x_C"/>
    <property type="match status" value="1"/>
</dbReference>
<sequence>MRQAVLGCIILIVCLMITGCWNRTELNEIGITIATGFDRQDGKWVMSYQIIVPSSVGTGQGGGGGGANPSIHVFSTKGETIREAADLGYVENPRRLYFGHTDVLIIGKEAAKEGLMQILDLYFRNIDARETVLVAITDGKAKDILKKLIPPEKMPGAALSEILRKETSFSSIFPLIKMYQLAQKITSDSGAAGVPEIRFTGGESRELESQEAEKLTSSPGKLKISRLGVFRREHFVGWMNRQESFGISWLSDQVKGSTISFGCTQDDLQHKNSSFRVITSKTKVTPEKVGDHYKMKIRIKAAGNLLEFQCKDDLTKPESIRIIERNIEKEILDYIDIGWKALKKMRVDLPGFADKVHRKYPNDWRKIKGSWPEHYENIELDVQVKVSVKRPGLFKKSFKNLTKEFDWKDGS</sequence>